<feature type="domain" description="G-protein coupled receptors family 1 profile" evidence="9">
    <location>
        <begin position="1"/>
        <end position="304"/>
    </location>
</feature>
<evidence type="ECO:0000256" key="7">
    <source>
        <dbReference type="SAM" id="MobiDB-lite"/>
    </source>
</evidence>
<sequence length="333" mass="37018">MVVIFGMVIANMLFGGFSAPITIYNSIHGEFASANFCAFEGWSGLGFGSEAGMSTFTISIERYLVIVKQRQVTVPIMIVMAMMTWVPGLFIGTYPWLTGRFVLRPAQIACSGAWYTREPLALAHTIFCIIMLSSTMVLTVVFYGKTFLVVRSQVNELSGMIKTELMMSSNGNSTIDQSQHEQMVPAADGGGGFWARLRENIKFSLSFFGNGDLDDQAEENSQGARSKRVSFTKKSMTRKQKTQRLEREVLRRSVRIVGLFMFGWCIHATMFAYEAISGKACPYVMDFFGHTMVIVGAVIQPFLLVHDNKLFGRALCEQLKIPPAWIGLSPPGK</sequence>
<dbReference type="eggNOG" id="KOG3656">
    <property type="taxonomic scope" value="Eukaryota"/>
</dbReference>
<dbReference type="OrthoDB" id="10318905at2759"/>
<feature type="transmembrane region" description="Helical" evidence="8">
    <location>
        <begin position="72"/>
        <end position="97"/>
    </location>
</feature>
<gene>
    <name evidence="10" type="ORF">SPPG_07527</name>
</gene>
<dbReference type="GO" id="GO:0016020">
    <property type="term" value="C:membrane"/>
    <property type="evidence" value="ECO:0007669"/>
    <property type="project" value="UniProtKB-SubCell"/>
</dbReference>
<evidence type="ECO:0000256" key="5">
    <source>
        <dbReference type="ARBA" id="ARBA00023136"/>
    </source>
</evidence>
<dbReference type="OMA" id="RTHTSAC"/>
<dbReference type="InterPro" id="IPR050125">
    <property type="entry name" value="GPCR_opsins"/>
</dbReference>
<accession>A0A0L0H6M5</accession>
<evidence type="ECO:0000313" key="10">
    <source>
        <dbReference type="EMBL" id="KNC97135.1"/>
    </source>
</evidence>
<dbReference type="PANTHER" id="PTHR24240">
    <property type="entry name" value="OPSIN"/>
    <property type="match status" value="1"/>
</dbReference>
<evidence type="ECO:0000256" key="1">
    <source>
        <dbReference type="ARBA" id="ARBA00004141"/>
    </source>
</evidence>
<keyword evidence="3 8" id="KW-1133">Transmembrane helix</keyword>
<dbReference type="RefSeq" id="XP_016605175.1">
    <property type="nucleotide sequence ID" value="XM_016755692.1"/>
</dbReference>
<evidence type="ECO:0000256" key="3">
    <source>
        <dbReference type="ARBA" id="ARBA00022989"/>
    </source>
</evidence>
<keyword evidence="11" id="KW-1185">Reference proteome</keyword>
<evidence type="ECO:0000313" key="11">
    <source>
        <dbReference type="Proteomes" id="UP000053201"/>
    </source>
</evidence>
<dbReference type="InterPro" id="IPR000276">
    <property type="entry name" value="GPCR_Rhodpsn"/>
</dbReference>
<dbReference type="EMBL" id="KQ257465">
    <property type="protein sequence ID" value="KNC97135.1"/>
    <property type="molecule type" value="Genomic_DNA"/>
</dbReference>
<dbReference type="Proteomes" id="UP000053201">
    <property type="component" value="Unassembled WGS sequence"/>
</dbReference>
<dbReference type="InterPro" id="IPR017452">
    <property type="entry name" value="GPCR_Rhodpsn_7TM"/>
</dbReference>
<feature type="transmembrane region" description="Helical" evidence="8">
    <location>
        <begin position="121"/>
        <end position="143"/>
    </location>
</feature>
<dbReference type="SUPFAM" id="SSF81321">
    <property type="entry name" value="Family A G protein-coupled receptor-like"/>
    <property type="match status" value="1"/>
</dbReference>
<comment type="subcellular location">
    <subcellularLocation>
        <location evidence="1">Membrane</location>
        <topology evidence="1">Multi-pass membrane protein</topology>
    </subcellularLocation>
</comment>
<keyword evidence="4" id="KW-0297">G-protein coupled receptor</keyword>
<dbReference type="Pfam" id="PF00001">
    <property type="entry name" value="7tm_1"/>
    <property type="match status" value="1"/>
</dbReference>
<dbReference type="GeneID" id="27690736"/>
<keyword evidence="4" id="KW-0807">Transducer</keyword>
<dbReference type="PROSITE" id="PS50262">
    <property type="entry name" value="G_PROTEIN_RECEP_F1_2"/>
    <property type="match status" value="1"/>
</dbReference>
<dbReference type="VEuPathDB" id="FungiDB:SPPG_07527"/>
<evidence type="ECO:0000259" key="9">
    <source>
        <dbReference type="PROSITE" id="PS50262"/>
    </source>
</evidence>
<organism evidence="10 11">
    <name type="scientific">Spizellomyces punctatus (strain DAOM BR117)</name>
    <dbReference type="NCBI Taxonomy" id="645134"/>
    <lineage>
        <taxon>Eukaryota</taxon>
        <taxon>Fungi</taxon>
        <taxon>Fungi incertae sedis</taxon>
        <taxon>Chytridiomycota</taxon>
        <taxon>Chytridiomycota incertae sedis</taxon>
        <taxon>Chytridiomycetes</taxon>
        <taxon>Spizellomycetales</taxon>
        <taxon>Spizellomycetaceae</taxon>
        <taxon>Spizellomyces</taxon>
    </lineage>
</organism>
<evidence type="ECO:0000256" key="8">
    <source>
        <dbReference type="SAM" id="Phobius"/>
    </source>
</evidence>
<keyword evidence="6" id="KW-0675">Receptor</keyword>
<name>A0A0L0H6M5_SPIPD</name>
<keyword evidence="2 8" id="KW-0812">Transmembrane</keyword>
<dbReference type="GO" id="GO:0004930">
    <property type="term" value="F:G protein-coupled receptor activity"/>
    <property type="evidence" value="ECO:0007669"/>
    <property type="project" value="UniProtKB-KW"/>
</dbReference>
<feature type="compositionally biased region" description="Basic residues" evidence="7">
    <location>
        <begin position="225"/>
        <end position="237"/>
    </location>
</feature>
<protein>
    <recommendedName>
        <fullName evidence="9">G-protein coupled receptors family 1 profile domain-containing protein</fullName>
    </recommendedName>
</protein>
<keyword evidence="5 8" id="KW-0472">Membrane</keyword>
<evidence type="ECO:0000256" key="6">
    <source>
        <dbReference type="ARBA" id="ARBA00023170"/>
    </source>
</evidence>
<dbReference type="STRING" id="645134.A0A0L0H6M5"/>
<feature type="region of interest" description="Disordered" evidence="7">
    <location>
        <begin position="216"/>
        <end position="237"/>
    </location>
</feature>
<proteinExistence type="predicted"/>
<reference evidence="10 11" key="1">
    <citation type="submission" date="2009-08" db="EMBL/GenBank/DDBJ databases">
        <title>The Genome Sequence of Spizellomyces punctatus strain DAOM BR117.</title>
        <authorList>
            <consortium name="The Broad Institute Genome Sequencing Platform"/>
            <person name="Russ C."/>
            <person name="Cuomo C."/>
            <person name="Shea T."/>
            <person name="Young S.K."/>
            <person name="Zeng Q."/>
            <person name="Koehrsen M."/>
            <person name="Haas B."/>
            <person name="Borodovsky M."/>
            <person name="Guigo R."/>
            <person name="Alvarado L."/>
            <person name="Berlin A."/>
            <person name="Bochicchio J."/>
            <person name="Borenstein D."/>
            <person name="Chapman S."/>
            <person name="Chen Z."/>
            <person name="Engels R."/>
            <person name="Freedman E."/>
            <person name="Gellesch M."/>
            <person name="Goldberg J."/>
            <person name="Griggs A."/>
            <person name="Gujja S."/>
            <person name="Heiman D."/>
            <person name="Hepburn T."/>
            <person name="Howarth C."/>
            <person name="Jen D."/>
            <person name="Larson L."/>
            <person name="Lewis B."/>
            <person name="Mehta T."/>
            <person name="Park D."/>
            <person name="Pearson M."/>
            <person name="Roberts A."/>
            <person name="Saif S."/>
            <person name="Shenoy N."/>
            <person name="Sisk P."/>
            <person name="Stolte C."/>
            <person name="Sykes S."/>
            <person name="Thomson T."/>
            <person name="Walk T."/>
            <person name="White J."/>
            <person name="Yandava C."/>
            <person name="Burger G."/>
            <person name="Gray M.W."/>
            <person name="Holland P.W.H."/>
            <person name="King N."/>
            <person name="Lang F.B.F."/>
            <person name="Roger A.J."/>
            <person name="Ruiz-Trillo I."/>
            <person name="Lander E."/>
            <person name="Nusbaum C."/>
        </authorList>
    </citation>
    <scope>NUCLEOTIDE SEQUENCE [LARGE SCALE GENOMIC DNA]</scope>
    <source>
        <strain evidence="10 11">DAOM BR117</strain>
    </source>
</reference>
<evidence type="ECO:0000256" key="4">
    <source>
        <dbReference type="ARBA" id="ARBA00023040"/>
    </source>
</evidence>
<evidence type="ECO:0000256" key="2">
    <source>
        <dbReference type="ARBA" id="ARBA00022692"/>
    </source>
</evidence>
<dbReference type="InParanoid" id="A0A0L0H6M5"/>
<feature type="transmembrane region" description="Helical" evidence="8">
    <location>
        <begin position="287"/>
        <end position="305"/>
    </location>
</feature>
<feature type="transmembrane region" description="Helical" evidence="8">
    <location>
        <begin position="254"/>
        <end position="275"/>
    </location>
</feature>
<dbReference type="AlphaFoldDB" id="A0A0L0H6M5"/>
<dbReference type="Gene3D" id="1.20.1070.10">
    <property type="entry name" value="Rhodopsin 7-helix transmembrane proteins"/>
    <property type="match status" value="1"/>
</dbReference>